<feature type="chain" id="PRO_5017268298" evidence="1">
    <location>
        <begin position="26"/>
        <end position="482"/>
    </location>
</feature>
<dbReference type="PROSITE" id="PS51257">
    <property type="entry name" value="PROKAR_LIPOPROTEIN"/>
    <property type="match status" value="1"/>
</dbReference>
<dbReference type="Proteomes" id="UP000273252">
    <property type="component" value="Unassembled WGS sequence"/>
</dbReference>
<reference evidence="3 4" key="1">
    <citation type="submission" date="2018-08" db="EMBL/GenBank/DDBJ databases">
        <title>Vibrio isolated from the Eastern China Marginal Seas.</title>
        <authorList>
            <person name="Li Y."/>
        </authorList>
    </citation>
    <scope>NUCLEOTIDE SEQUENCE [LARGE SCALE GENOMIC DNA]</scope>
    <source>
        <strain evidence="3 4">BEI233</strain>
    </source>
</reference>
<keyword evidence="1" id="KW-0732">Signal</keyword>
<accession>A0A3A6R1Z2</accession>
<dbReference type="InterPro" id="IPR030395">
    <property type="entry name" value="GP_PDE_dom"/>
</dbReference>
<dbReference type="GO" id="GO:0006629">
    <property type="term" value="P:lipid metabolic process"/>
    <property type="evidence" value="ECO:0007669"/>
    <property type="project" value="InterPro"/>
</dbReference>
<dbReference type="EMBL" id="QVMU01000013">
    <property type="protein sequence ID" value="RJX70034.1"/>
    <property type="molecule type" value="Genomic_DNA"/>
</dbReference>
<keyword evidence="4" id="KW-1185">Reference proteome</keyword>
<proteinExistence type="predicted"/>
<dbReference type="Gene3D" id="3.20.20.190">
    <property type="entry name" value="Phosphatidylinositol (PI) phosphodiesterase"/>
    <property type="match status" value="1"/>
</dbReference>
<sequence>MKLSQWLLCATALLALAGCSSSDRANHFKDEVPGLDFLPLGAEGRVFKLSNYTPQEVQDIQYALNSRGLYWTAAQTPAYLKPSQCPIDIYAHRGHYNYPENSASGVFMAALGGFDGAEIDVMLTRDGYWVAHHDSYTGRATGRHDGERFRMSRIDGDEWNTLVVRDKEGHLTNERAPYVIDMFKQWSNSFYPGQQLNIEIKEDADIVELSQLLRMARSTLPNGSYFFSSMEFDVLKKLRELDKHVYLGYVWEPHPTSIALAKQTARKAARSDVLYQKYQRQVNWVSDYEARKRSRGKSQKHSANTVRQALGSNSGLHVDIRSFVGAPTIYSRSKQAGLQRVATYSINGTDYHQSQLVALKKARRSLPDETIMDTSKFEACHRLYPQLTKKTHSYQPVTDYGRAIMRLPDDADFNRLDEQVMYLADNHYLSATGRVLTLNKTSIKAPKRRTTKTTATSTQTIFIPKDETLSLDSTPINIEIPN</sequence>
<dbReference type="InterPro" id="IPR017946">
    <property type="entry name" value="PLC-like_Pdiesterase_TIM-brl"/>
</dbReference>
<gene>
    <name evidence="3" type="ORF">DZ860_14190</name>
</gene>
<protein>
    <submittedName>
        <fullName evidence="3">Glycerophosphodiester phosphodiesterase</fullName>
    </submittedName>
</protein>
<dbReference type="PANTHER" id="PTHR46211:SF14">
    <property type="entry name" value="GLYCEROPHOSPHODIESTER PHOSPHODIESTERASE"/>
    <property type="match status" value="1"/>
</dbReference>
<dbReference type="Pfam" id="PF03009">
    <property type="entry name" value="GDPD"/>
    <property type="match status" value="1"/>
</dbReference>
<dbReference type="AlphaFoldDB" id="A0A3A6R1Z2"/>
<organism evidence="3 4">
    <name type="scientific">Vibrio sinensis</name>
    <dbReference type="NCBI Taxonomy" id="2302434"/>
    <lineage>
        <taxon>Bacteria</taxon>
        <taxon>Pseudomonadati</taxon>
        <taxon>Pseudomonadota</taxon>
        <taxon>Gammaproteobacteria</taxon>
        <taxon>Vibrionales</taxon>
        <taxon>Vibrionaceae</taxon>
        <taxon>Vibrio</taxon>
    </lineage>
</organism>
<comment type="caution">
    <text evidence="3">The sequence shown here is derived from an EMBL/GenBank/DDBJ whole genome shotgun (WGS) entry which is preliminary data.</text>
</comment>
<dbReference type="OrthoDB" id="9795622at2"/>
<name>A0A3A6R1Z2_9VIBR</name>
<dbReference type="GO" id="GO:0008081">
    <property type="term" value="F:phosphoric diester hydrolase activity"/>
    <property type="evidence" value="ECO:0007669"/>
    <property type="project" value="InterPro"/>
</dbReference>
<evidence type="ECO:0000313" key="3">
    <source>
        <dbReference type="EMBL" id="RJX70034.1"/>
    </source>
</evidence>
<evidence type="ECO:0000313" key="4">
    <source>
        <dbReference type="Proteomes" id="UP000273252"/>
    </source>
</evidence>
<dbReference type="SUPFAM" id="SSF51695">
    <property type="entry name" value="PLC-like phosphodiesterases"/>
    <property type="match status" value="1"/>
</dbReference>
<evidence type="ECO:0000259" key="2">
    <source>
        <dbReference type="PROSITE" id="PS51704"/>
    </source>
</evidence>
<dbReference type="RefSeq" id="WP_120032377.1">
    <property type="nucleotide sequence ID" value="NZ_QVMU01000013.1"/>
</dbReference>
<evidence type="ECO:0000256" key="1">
    <source>
        <dbReference type="SAM" id="SignalP"/>
    </source>
</evidence>
<feature type="signal peptide" evidence="1">
    <location>
        <begin position="1"/>
        <end position="25"/>
    </location>
</feature>
<feature type="domain" description="GP-PDE" evidence="2">
    <location>
        <begin position="86"/>
        <end position="384"/>
    </location>
</feature>
<dbReference type="PROSITE" id="PS51704">
    <property type="entry name" value="GP_PDE"/>
    <property type="match status" value="1"/>
</dbReference>
<dbReference type="PANTHER" id="PTHR46211">
    <property type="entry name" value="GLYCEROPHOSPHORYL DIESTER PHOSPHODIESTERASE"/>
    <property type="match status" value="1"/>
</dbReference>